<name>A0A1G7WNY3_9SPHI</name>
<dbReference type="InterPro" id="IPR036237">
    <property type="entry name" value="Xyl_isomerase-like_sf"/>
</dbReference>
<dbReference type="EMBL" id="FNCH01000010">
    <property type="protein sequence ID" value="SDG73642.1"/>
    <property type="molecule type" value="Genomic_DNA"/>
</dbReference>
<dbReference type="OrthoDB" id="9814946at2"/>
<keyword evidence="1 4" id="KW-0413">Isomerase</keyword>
<keyword evidence="2" id="KW-0812">Transmembrane</keyword>
<accession>A0A1G7WNY3</accession>
<dbReference type="STRING" id="405671.SAMN05421827_11078"/>
<dbReference type="Proteomes" id="UP000199643">
    <property type="component" value="Unassembled WGS sequence"/>
</dbReference>
<dbReference type="PANTHER" id="PTHR43489:SF1">
    <property type="entry name" value="L-RIBULOSE-5-PHOSPHATE 3-EPIMERASE SGBU-RELATED"/>
    <property type="match status" value="1"/>
</dbReference>
<dbReference type="Gene3D" id="3.20.20.150">
    <property type="entry name" value="Divalent-metal-dependent TIM barrel enzymes"/>
    <property type="match status" value="1"/>
</dbReference>
<evidence type="ECO:0000313" key="4">
    <source>
        <dbReference type="EMBL" id="SDG73642.1"/>
    </source>
</evidence>
<dbReference type="Pfam" id="PF01261">
    <property type="entry name" value="AP_endonuc_2"/>
    <property type="match status" value="1"/>
</dbReference>
<sequence length="292" mass="32337">MRIANYTFPVLFICLIYAIFCGYISDKQVYPRLGIVSGLAHDSLAYASGFKMIGESVPKLLSPALTDEQFKANLKKISSAKCKVLSCNLFFPSGMKIAGPDVDEEKVLAYTETVLSRAGRAGVKFIVLGSSGARRIPVDYDVVKAKSDFVGLCKKLAQIAGKHKVTILLENLETTETNFITSLKSAAEMVTRVNHPNFRLNADIFHMMREGESPNEIIEAGKWIAFSEVAEKQNRSLPGVMGDDFKPYLRALHKINYKGFIFIEGSIKNADNEIPLAFEYLSAQIAAVYSER</sequence>
<dbReference type="GO" id="GO:0019852">
    <property type="term" value="P:L-ascorbic acid metabolic process"/>
    <property type="evidence" value="ECO:0007669"/>
    <property type="project" value="TreeGrafter"/>
</dbReference>
<gene>
    <name evidence="4" type="ORF">SAMN05421827_11078</name>
</gene>
<dbReference type="SUPFAM" id="SSF51658">
    <property type="entry name" value="Xylose isomerase-like"/>
    <property type="match status" value="1"/>
</dbReference>
<dbReference type="GO" id="GO:0034015">
    <property type="term" value="F:L-ribulose-5-phosphate 3-epimerase activity"/>
    <property type="evidence" value="ECO:0007669"/>
    <property type="project" value="TreeGrafter"/>
</dbReference>
<evidence type="ECO:0000256" key="1">
    <source>
        <dbReference type="ARBA" id="ARBA00023235"/>
    </source>
</evidence>
<reference evidence="5" key="1">
    <citation type="submission" date="2016-10" db="EMBL/GenBank/DDBJ databases">
        <authorList>
            <person name="Varghese N."/>
            <person name="Submissions S."/>
        </authorList>
    </citation>
    <scope>NUCLEOTIDE SEQUENCE [LARGE SCALE GENOMIC DNA]</scope>
    <source>
        <strain evidence="5">DSM 17933</strain>
    </source>
</reference>
<proteinExistence type="predicted"/>
<feature type="domain" description="Xylose isomerase-like TIM barrel" evidence="3">
    <location>
        <begin position="48"/>
        <end position="268"/>
    </location>
</feature>
<evidence type="ECO:0000259" key="3">
    <source>
        <dbReference type="Pfam" id="PF01261"/>
    </source>
</evidence>
<dbReference type="AlphaFoldDB" id="A0A1G7WNY3"/>
<keyword evidence="5" id="KW-1185">Reference proteome</keyword>
<keyword evidence="2" id="KW-1133">Transmembrane helix</keyword>
<dbReference type="PANTHER" id="PTHR43489">
    <property type="entry name" value="ISOMERASE"/>
    <property type="match status" value="1"/>
</dbReference>
<protein>
    <submittedName>
        <fullName evidence="4">Sugar phosphate isomerase/epimerase</fullName>
    </submittedName>
</protein>
<dbReference type="InterPro" id="IPR013022">
    <property type="entry name" value="Xyl_isomerase-like_TIM-brl"/>
</dbReference>
<evidence type="ECO:0000256" key="2">
    <source>
        <dbReference type="SAM" id="Phobius"/>
    </source>
</evidence>
<feature type="transmembrane region" description="Helical" evidence="2">
    <location>
        <begin position="6"/>
        <end position="25"/>
    </location>
</feature>
<dbReference type="InterPro" id="IPR050417">
    <property type="entry name" value="Sugar_Epim/Isomerase"/>
</dbReference>
<keyword evidence="2" id="KW-0472">Membrane</keyword>
<organism evidence="4 5">
    <name type="scientific">Pedobacter terrae</name>
    <dbReference type="NCBI Taxonomy" id="405671"/>
    <lineage>
        <taxon>Bacteria</taxon>
        <taxon>Pseudomonadati</taxon>
        <taxon>Bacteroidota</taxon>
        <taxon>Sphingobacteriia</taxon>
        <taxon>Sphingobacteriales</taxon>
        <taxon>Sphingobacteriaceae</taxon>
        <taxon>Pedobacter</taxon>
    </lineage>
</organism>
<evidence type="ECO:0000313" key="5">
    <source>
        <dbReference type="Proteomes" id="UP000199643"/>
    </source>
</evidence>
<dbReference type="RefSeq" id="WP_090500868.1">
    <property type="nucleotide sequence ID" value="NZ_FNCH01000010.1"/>
</dbReference>